<comment type="similarity">
    <text evidence="7">Belongs to the binding-protein-dependent transport system permease family.</text>
</comment>
<keyword evidence="6 7" id="KW-0472">Membrane</keyword>
<keyword evidence="4 7" id="KW-0812">Transmembrane</keyword>
<dbReference type="InterPro" id="IPR035906">
    <property type="entry name" value="MetI-like_sf"/>
</dbReference>
<reference evidence="9 10" key="1">
    <citation type="submission" date="2022-02" db="EMBL/GenBank/DDBJ databases">
        <title>Paenibacillus sp. MBLB1776 Whole Genome Shotgun Sequencing.</title>
        <authorList>
            <person name="Hwang C.Y."/>
            <person name="Cho E.-S."/>
            <person name="Seo M.-J."/>
        </authorList>
    </citation>
    <scope>NUCLEOTIDE SEQUENCE [LARGE SCALE GENOMIC DNA]</scope>
    <source>
        <strain evidence="9 10">MBLB1776</strain>
    </source>
</reference>
<evidence type="ECO:0000256" key="4">
    <source>
        <dbReference type="ARBA" id="ARBA00022692"/>
    </source>
</evidence>
<keyword evidence="3" id="KW-1003">Cell membrane</keyword>
<accession>A0AA96LFN3</accession>
<evidence type="ECO:0000256" key="2">
    <source>
        <dbReference type="ARBA" id="ARBA00022448"/>
    </source>
</evidence>
<evidence type="ECO:0000259" key="8">
    <source>
        <dbReference type="PROSITE" id="PS50928"/>
    </source>
</evidence>
<dbReference type="PANTHER" id="PTHR43744">
    <property type="entry name" value="ABC TRANSPORTER PERMEASE PROTEIN MG189-RELATED-RELATED"/>
    <property type="match status" value="1"/>
</dbReference>
<dbReference type="SUPFAM" id="SSF161098">
    <property type="entry name" value="MetI-like"/>
    <property type="match status" value="1"/>
</dbReference>
<dbReference type="Pfam" id="PF00528">
    <property type="entry name" value="BPD_transp_1"/>
    <property type="match status" value="1"/>
</dbReference>
<sequence>MTKSETLVPRTGMVKPAVQLRKKAEIAQQAVLYAILGLIVIFTLGPILFTLISSFKTNAQILGGFWSLPTPPQMGNYEIAFKAIWRYTANTVGYAAISSILVVLLSAISGYTFAKKDFLGKEILFMMMLAIMMIPGVLTLIPSYVLYADLGLVNTPWVIIISAAAGGQIFGTFLCRSFMGGLSNELFDSAKIDGASEFTVFLKIVLPLTVPVLMTLFIMSSVGIYNEYIWPLLTIKSNEIQMIGVGLTQFKNQFGITNMGVEFAAYMISSIPLVALFSFGMKYYIQGLTQGALKM</sequence>
<feature type="domain" description="ABC transmembrane type-1" evidence="8">
    <location>
        <begin position="88"/>
        <end position="280"/>
    </location>
</feature>
<comment type="subcellular location">
    <subcellularLocation>
        <location evidence="1 7">Cell membrane</location>
        <topology evidence="1 7">Multi-pass membrane protein</topology>
    </subcellularLocation>
</comment>
<gene>
    <name evidence="9" type="ORF">MJA45_09035</name>
</gene>
<evidence type="ECO:0000256" key="1">
    <source>
        <dbReference type="ARBA" id="ARBA00004651"/>
    </source>
</evidence>
<feature type="transmembrane region" description="Helical" evidence="7">
    <location>
        <begin position="123"/>
        <end position="145"/>
    </location>
</feature>
<protein>
    <submittedName>
        <fullName evidence="9">Carbohydrate ABC transporter permease</fullName>
    </submittedName>
</protein>
<dbReference type="KEGG" id="paun:MJA45_09035"/>
<dbReference type="CDD" id="cd06261">
    <property type="entry name" value="TM_PBP2"/>
    <property type="match status" value="1"/>
</dbReference>
<evidence type="ECO:0000256" key="7">
    <source>
        <dbReference type="RuleBase" id="RU363032"/>
    </source>
</evidence>
<feature type="transmembrane region" description="Helical" evidence="7">
    <location>
        <begin position="157"/>
        <end position="179"/>
    </location>
</feature>
<feature type="transmembrane region" description="Helical" evidence="7">
    <location>
        <begin position="92"/>
        <end position="111"/>
    </location>
</feature>
<evidence type="ECO:0000256" key="6">
    <source>
        <dbReference type="ARBA" id="ARBA00023136"/>
    </source>
</evidence>
<dbReference type="EMBL" id="CP130318">
    <property type="protein sequence ID" value="WNQ13149.1"/>
    <property type="molecule type" value="Genomic_DNA"/>
</dbReference>
<feature type="transmembrane region" description="Helical" evidence="7">
    <location>
        <begin position="200"/>
        <end position="225"/>
    </location>
</feature>
<evidence type="ECO:0000256" key="3">
    <source>
        <dbReference type="ARBA" id="ARBA00022475"/>
    </source>
</evidence>
<feature type="transmembrane region" description="Helical" evidence="7">
    <location>
        <begin position="30"/>
        <end position="52"/>
    </location>
</feature>
<dbReference type="Gene3D" id="1.10.3720.10">
    <property type="entry name" value="MetI-like"/>
    <property type="match status" value="1"/>
</dbReference>
<dbReference type="RefSeq" id="WP_315606929.1">
    <property type="nucleotide sequence ID" value="NZ_CP130318.1"/>
</dbReference>
<organism evidence="9 10">
    <name type="scientific">Paenibacillus aurantius</name>
    <dbReference type="NCBI Taxonomy" id="2918900"/>
    <lineage>
        <taxon>Bacteria</taxon>
        <taxon>Bacillati</taxon>
        <taxon>Bacillota</taxon>
        <taxon>Bacilli</taxon>
        <taxon>Bacillales</taxon>
        <taxon>Paenibacillaceae</taxon>
        <taxon>Paenibacillus</taxon>
    </lineage>
</organism>
<dbReference type="GO" id="GO:0055085">
    <property type="term" value="P:transmembrane transport"/>
    <property type="evidence" value="ECO:0007669"/>
    <property type="project" value="InterPro"/>
</dbReference>
<evidence type="ECO:0000313" key="9">
    <source>
        <dbReference type="EMBL" id="WNQ13149.1"/>
    </source>
</evidence>
<dbReference type="GO" id="GO:0005886">
    <property type="term" value="C:plasma membrane"/>
    <property type="evidence" value="ECO:0007669"/>
    <property type="project" value="UniProtKB-SubCell"/>
</dbReference>
<keyword evidence="5 7" id="KW-1133">Transmembrane helix</keyword>
<evidence type="ECO:0000313" key="10">
    <source>
        <dbReference type="Proteomes" id="UP001305702"/>
    </source>
</evidence>
<evidence type="ECO:0000256" key="5">
    <source>
        <dbReference type="ARBA" id="ARBA00022989"/>
    </source>
</evidence>
<name>A0AA96LFN3_9BACL</name>
<proteinExistence type="inferred from homology"/>
<keyword evidence="10" id="KW-1185">Reference proteome</keyword>
<dbReference type="PANTHER" id="PTHR43744:SF12">
    <property type="entry name" value="ABC TRANSPORTER PERMEASE PROTEIN MG189-RELATED"/>
    <property type="match status" value="1"/>
</dbReference>
<dbReference type="Proteomes" id="UP001305702">
    <property type="component" value="Chromosome"/>
</dbReference>
<feature type="transmembrane region" description="Helical" evidence="7">
    <location>
        <begin position="263"/>
        <end position="285"/>
    </location>
</feature>
<keyword evidence="2 7" id="KW-0813">Transport</keyword>
<dbReference type="InterPro" id="IPR000515">
    <property type="entry name" value="MetI-like"/>
</dbReference>
<dbReference type="PROSITE" id="PS50928">
    <property type="entry name" value="ABC_TM1"/>
    <property type="match status" value="1"/>
</dbReference>
<dbReference type="AlphaFoldDB" id="A0AA96LFN3"/>